<accession>A0ACC2U4V0</accession>
<organism evidence="1 2">
    <name type="scientific">Entomophthora muscae</name>
    <dbReference type="NCBI Taxonomy" id="34485"/>
    <lineage>
        <taxon>Eukaryota</taxon>
        <taxon>Fungi</taxon>
        <taxon>Fungi incertae sedis</taxon>
        <taxon>Zoopagomycota</taxon>
        <taxon>Entomophthoromycotina</taxon>
        <taxon>Entomophthoromycetes</taxon>
        <taxon>Entomophthorales</taxon>
        <taxon>Entomophthoraceae</taxon>
        <taxon>Entomophthora</taxon>
    </lineage>
</organism>
<evidence type="ECO:0000313" key="2">
    <source>
        <dbReference type="Proteomes" id="UP001165960"/>
    </source>
</evidence>
<evidence type="ECO:0000313" key="1">
    <source>
        <dbReference type="EMBL" id="KAJ9081801.1"/>
    </source>
</evidence>
<proteinExistence type="predicted"/>
<gene>
    <name evidence="1" type="ORF">DSO57_1010913</name>
</gene>
<reference evidence="1" key="1">
    <citation type="submission" date="2022-04" db="EMBL/GenBank/DDBJ databases">
        <title>Genome of the entomopathogenic fungus Entomophthora muscae.</title>
        <authorList>
            <person name="Elya C."/>
            <person name="Lovett B.R."/>
            <person name="Lee E."/>
            <person name="Macias A.M."/>
            <person name="Hajek A.E."/>
            <person name="De Bivort B.L."/>
            <person name="Kasson M.T."/>
            <person name="De Fine Licht H.H."/>
            <person name="Stajich J.E."/>
        </authorList>
    </citation>
    <scope>NUCLEOTIDE SEQUENCE</scope>
    <source>
        <strain evidence="1">Berkeley</strain>
    </source>
</reference>
<sequence>MRIQEARFHARVYEFVPSQTVFLKEPAGFASSGWVPPGEYPHADGSSYWIHDMTHGNYTIEKQKRFCLSHKNSTDFIQTCYTHIMSSFWWGESIRLSNRYLCVGNKCHFSLVSTPITVEKNISMSKKLDNVPFPPKPWRIYAQLTSQLNLEGEVYKDTKGFFWYKPIYWTTTYHVYTTAITALNTTSKGNIQAVMYPVSKVGHLEGLFGFHTGPLDQGLKFQRPSFFEFYPKID</sequence>
<dbReference type="EMBL" id="QTSX02001457">
    <property type="protein sequence ID" value="KAJ9081801.1"/>
    <property type="molecule type" value="Genomic_DNA"/>
</dbReference>
<dbReference type="Proteomes" id="UP001165960">
    <property type="component" value="Unassembled WGS sequence"/>
</dbReference>
<keyword evidence="2" id="KW-1185">Reference proteome</keyword>
<protein>
    <submittedName>
        <fullName evidence="1">Uncharacterized protein</fullName>
    </submittedName>
</protein>
<comment type="caution">
    <text evidence="1">The sequence shown here is derived from an EMBL/GenBank/DDBJ whole genome shotgun (WGS) entry which is preliminary data.</text>
</comment>
<name>A0ACC2U4V0_9FUNG</name>